<reference evidence="1 2" key="1">
    <citation type="submission" date="2006-03" db="EMBL/GenBank/DDBJ databases">
        <title>Complete sequence of chromosome of Nitrobacter hamburgensis X14.</title>
        <authorList>
            <consortium name="US DOE Joint Genome Institute"/>
            <person name="Copeland A."/>
            <person name="Lucas S."/>
            <person name="Lapidus A."/>
            <person name="Barry K."/>
            <person name="Detter J.C."/>
            <person name="Glavina del Rio T."/>
            <person name="Hammon N."/>
            <person name="Israni S."/>
            <person name="Dalin E."/>
            <person name="Tice H."/>
            <person name="Pitluck S."/>
            <person name="Chain P."/>
            <person name="Malfatti S."/>
            <person name="Shin M."/>
            <person name="Vergez L."/>
            <person name="Schmutz J."/>
            <person name="Larimer F."/>
            <person name="Land M."/>
            <person name="Hauser L."/>
            <person name="Kyrpides N."/>
            <person name="Ivanova N."/>
            <person name="Ward B."/>
            <person name="Arp D."/>
            <person name="Klotz M."/>
            <person name="Stein L."/>
            <person name="O'Mullan G."/>
            <person name="Starkenburg S."/>
            <person name="Sayavedra L."/>
            <person name="Poret-Peterson A.T."/>
            <person name="Gentry M.E."/>
            <person name="Bruce D."/>
            <person name="Richardson P."/>
        </authorList>
    </citation>
    <scope>NUCLEOTIDE SEQUENCE [LARGE SCALE GENOMIC DNA]</scope>
    <source>
        <strain evidence="2">DSM 10229 / NCIMB 13809 / X14</strain>
    </source>
</reference>
<dbReference type="AlphaFoldDB" id="Q1QR82"/>
<protein>
    <submittedName>
        <fullName evidence="1">Uncharacterized protein</fullName>
    </submittedName>
</protein>
<dbReference type="HOGENOM" id="CLU_2539112_0_0_5"/>
<accession>Q1QR82</accession>
<dbReference type="EMBL" id="CP000319">
    <property type="protein sequence ID" value="ABE61265.1"/>
    <property type="molecule type" value="Genomic_DNA"/>
</dbReference>
<organism evidence="1 2">
    <name type="scientific">Nitrobacter hamburgensis (strain DSM 10229 / NCIMB 13809 / X14)</name>
    <dbReference type="NCBI Taxonomy" id="323097"/>
    <lineage>
        <taxon>Bacteria</taxon>
        <taxon>Pseudomonadati</taxon>
        <taxon>Pseudomonadota</taxon>
        <taxon>Alphaproteobacteria</taxon>
        <taxon>Hyphomicrobiales</taxon>
        <taxon>Nitrobacteraceae</taxon>
        <taxon>Nitrobacter</taxon>
    </lineage>
</organism>
<sequence length="83" mass="8864">MVNDEVAAKRGGREITQSERDWYDAADDAETVAADRFVSTAPATMAGLAAAIAWLLEYDRQCTLDTSGQFLRTLAASPLLVGG</sequence>
<dbReference type="KEGG" id="nha:Nham_0370"/>
<dbReference type="Proteomes" id="UP000001953">
    <property type="component" value="Chromosome"/>
</dbReference>
<gene>
    <name evidence="1" type="ordered locus">Nham_0370</name>
</gene>
<name>Q1QR82_NITHX</name>
<evidence type="ECO:0000313" key="2">
    <source>
        <dbReference type="Proteomes" id="UP000001953"/>
    </source>
</evidence>
<evidence type="ECO:0000313" key="1">
    <source>
        <dbReference type="EMBL" id="ABE61265.1"/>
    </source>
</evidence>
<keyword evidence="2" id="KW-1185">Reference proteome</keyword>
<proteinExistence type="predicted"/>